<dbReference type="PANTHER" id="PTHR39321:SF3">
    <property type="entry name" value="PHOSPHOPANTETHEINE ADENYLYLTRANSFERASE"/>
    <property type="match status" value="1"/>
</dbReference>
<dbReference type="CDD" id="cd02165">
    <property type="entry name" value="NMNAT"/>
    <property type="match status" value="1"/>
</dbReference>
<keyword evidence="9 11" id="KW-0520">NAD</keyword>
<keyword evidence="5 11" id="KW-0808">Transferase</keyword>
<dbReference type="EC" id="2.7.7.18" evidence="11"/>
<keyword evidence="6 11" id="KW-0548">Nucleotidyltransferase</keyword>
<dbReference type="OrthoDB" id="5295945at2"/>
<sequence length="234" mass="26047">MTKLALENNVSQLIFGGTFDPFHLGHLTLCKHIASDLGVTQITLLPANIPPHKAAAQVSSEHRLAMLRALVNNETLFSLDDRELHRDKPSYTVDTLQEMYAQSPNQAISLIIGMDSLLSFTRWHRWQEIISQVNLIVCTRPHYVLDKQQLVAELQQRITVKSALNLHSVGQIYLAPPHNTDVSSTSIRALLSGADQASHALSDGMHGNTSPNKAYALLPEKIADYIAQHQLYRS</sequence>
<gene>
    <name evidence="11" type="primary">nadD</name>
    <name evidence="13" type="ORF">DXX93_06035</name>
</gene>
<evidence type="ECO:0000313" key="13">
    <source>
        <dbReference type="EMBL" id="REL26185.1"/>
    </source>
</evidence>
<comment type="function">
    <text evidence="1 11">Catalyzes the reversible adenylation of nicotinate mononucleotide (NaMN) to nicotinic acid adenine dinucleotide (NaAD).</text>
</comment>
<protein>
    <recommendedName>
        <fullName evidence="11">Probable nicotinate-nucleotide adenylyltransferase</fullName>
        <ecNumber evidence="11">2.7.7.18</ecNumber>
    </recommendedName>
    <alternativeName>
        <fullName evidence="11">Deamido-NAD(+) diphosphorylase</fullName>
    </alternativeName>
    <alternativeName>
        <fullName evidence="11">Deamido-NAD(+) pyrophosphorylase</fullName>
    </alternativeName>
    <alternativeName>
        <fullName evidence="11">Nicotinate mononucleotide adenylyltransferase</fullName>
        <shortName evidence="11">NaMN adenylyltransferase</shortName>
    </alternativeName>
</protein>
<dbReference type="SUPFAM" id="SSF52374">
    <property type="entry name" value="Nucleotidylyl transferase"/>
    <property type="match status" value="1"/>
</dbReference>
<organism evidence="13 14">
    <name type="scientific">Thalassotalea euphylliae</name>
    <dbReference type="NCBI Taxonomy" id="1655234"/>
    <lineage>
        <taxon>Bacteria</taxon>
        <taxon>Pseudomonadati</taxon>
        <taxon>Pseudomonadota</taxon>
        <taxon>Gammaproteobacteria</taxon>
        <taxon>Alteromonadales</taxon>
        <taxon>Colwelliaceae</taxon>
        <taxon>Thalassotalea</taxon>
    </lineage>
</organism>
<evidence type="ECO:0000256" key="11">
    <source>
        <dbReference type="HAMAP-Rule" id="MF_00244"/>
    </source>
</evidence>
<evidence type="ECO:0000313" key="14">
    <source>
        <dbReference type="Proteomes" id="UP000256478"/>
    </source>
</evidence>
<evidence type="ECO:0000259" key="12">
    <source>
        <dbReference type="Pfam" id="PF01467"/>
    </source>
</evidence>
<dbReference type="EMBL" id="QUOU01000001">
    <property type="protein sequence ID" value="REL26185.1"/>
    <property type="molecule type" value="Genomic_DNA"/>
</dbReference>
<accession>A0A3E0TQF2</accession>
<evidence type="ECO:0000256" key="8">
    <source>
        <dbReference type="ARBA" id="ARBA00022840"/>
    </source>
</evidence>
<evidence type="ECO:0000256" key="5">
    <source>
        <dbReference type="ARBA" id="ARBA00022679"/>
    </source>
</evidence>
<keyword evidence="8 11" id="KW-0067">ATP-binding</keyword>
<dbReference type="Gene3D" id="3.40.50.620">
    <property type="entry name" value="HUPs"/>
    <property type="match status" value="1"/>
</dbReference>
<dbReference type="InterPro" id="IPR005248">
    <property type="entry name" value="NadD/NMNAT"/>
</dbReference>
<dbReference type="GO" id="GO:0005524">
    <property type="term" value="F:ATP binding"/>
    <property type="evidence" value="ECO:0007669"/>
    <property type="project" value="UniProtKB-KW"/>
</dbReference>
<dbReference type="Proteomes" id="UP000256478">
    <property type="component" value="Unassembled WGS sequence"/>
</dbReference>
<dbReference type="UniPathway" id="UPA00253">
    <property type="reaction ID" value="UER00332"/>
</dbReference>
<dbReference type="RefSeq" id="WP_116007306.1">
    <property type="nucleotide sequence ID" value="NZ_QUOU01000001.1"/>
</dbReference>
<comment type="pathway">
    <text evidence="2 11">Cofactor biosynthesis; NAD(+) biosynthesis; deamido-NAD(+) from nicotinate D-ribonucleotide: step 1/1.</text>
</comment>
<dbReference type="PANTHER" id="PTHR39321">
    <property type="entry name" value="NICOTINATE-NUCLEOTIDE ADENYLYLTRANSFERASE-RELATED"/>
    <property type="match status" value="1"/>
</dbReference>
<evidence type="ECO:0000256" key="9">
    <source>
        <dbReference type="ARBA" id="ARBA00023027"/>
    </source>
</evidence>
<evidence type="ECO:0000256" key="6">
    <source>
        <dbReference type="ARBA" id="ARBA00022695"/>
    </source>
</evidence>
<dbReference type="InterPro" id="IPR014729">
    <property type="entry name" value="Rossmann-like_a/b/a_fold"/>
</dbReference>
<evidence type="ECO:0000256" key="7">
    <source>
        <dbReference type="ARBA" id="ARBA00022741"/>
    </source>
</evidence>
<dbReference type="Pfam" id="PF01467">
    <property type="entry name" value="CTP_transf_like"/>
    <property type="match status" value="1"/>
</dbReference>
<feature type="domain" description="Cytidyltransferase-like" evidence="12">
    <location>
        <begin position="14"/>
        <end position="189"/>
    </location>
</feature>
<dbReference type="NCBIfam" id="TIGR00125">
    <property type="entry name" value="cyt_tran_rel"/>
    <property type="match status" value="1"/>
</dbReference>
<evidence type="ECO:0000256" key="2">
    <source>
        <dbReference type="ARBA" id="ARBA00005019"/>
    </source>
</evidence>
<name>A0A3E0TQF2_9GAMM</name>
<evidence type="ECO:0000256" key="10">
    <source>
        <dbReference type="ARBA" id="ARBA00048721"/>
    </source>
</evidence>
<dbReference type="HAMAP" id="MF_00244">
    <property type="entry name" value="NaMN_adenylyltr"/>
    <property type="match status" value="1"/>
</dbReference>
<comment type="caution">
    <text evidence="13">The sequence shown here is derived from an EMBL/GenBank/DDBJ whole genome shotgun (WGS) entry which is preliminary data.</text>
</comment>
<dbReference type="NCBIfam" id="TIGR00482">
    <property type="entry name" value="nicotinate (nicotinamide) nucleotide adenylyltransferase"/>
    <property type="match status" value="1"/>
</dbReference>
<evidence type="ECO:0000256" key="1">
    <source>
        <dbReference type="ARBA" id="ARBA00002324"/>
    </source>
</evidence>
<keyword evidence="7 11" id="KW-0547">Nucleotide-binding</keyword>
<dbReference type="GO" id="GO:0009435">
    <property type="term" value="P:NAD+ biosynthetic process"/>
    <property type="evidence" value="ECO:0007669"/>
    <property type="project" value="UniProtKB-UniRule"/>
</dbReference>
<dbReference type="InterPro" id="IPR004821">
    <property type="entry name" value="Cyt_trans-like"/>
</dbReference>
<proteinExistence type="inferred from homology"/>
<evidence type="ECO:0000256" key="4">
    <source>
        <dbReference type="ARBA" id="ARBA00022642"/>
    </source>
</evidence>
<dbReference type="GO" id="GO:0004515">
    <property type="term" value="F:nicotinate-nucleotide adenylyltransferase activity"/>
    <property type="evidence" value="ECO:0007669"/>
    <property type="project" value="UniProtKB-UniRule"/>
</dbReference>
<comment type="catalytic activity">
    <reaction evidence="10 11">
        <text>nicotinate beta-D-ribonucleotide + ATP + H(+) = deamido-NAD(+) + diphosphate</text>
        <dbReference type="Rhea" id="RHEA:22860"/>
        <dbReference type="ChEBI" id="CHEBI:15378"/>
        <dbReference type="ChEBI" id="CHEBI:30616"/>
        <dbReference type="ChEBI" id="CHEBI:33019"/>
        <dbReference type="ChEBI" id="CHEBI:57502"/>
        <dbReference type="ChEBI" id="CHEBI:58437"/>
        <dbReference type="EC" id="2.7.7.18"/>
    </reaction>
</comment>
<dbReference type="AlphaFoldDB" id="A0A3E0TQF2"/>
<comment type="similarity">
    <text evidence="3 11">Belongs to the NadD family.</text>
</comment>
<evidence type="ECO:0000256" key="3">
    <source>
        <dbReference type="ARBA" id="ARBA00009014"/>
    </source>
</evidence>
<reference evidence="13 14" key="1">
    <citation type="submission" date="2018-08" db="EMBL/GenBank/DDBJ databases">
        <title>Thalassotalea euphylliae genome.</title>
        <authorList>
            <person name="Summers S."/>
            <person name="Rice S.A."/>
            <person name="Freckelton M.L."/>
            <person name="Nedved B.T."/>
            <person name="Hadfield M.G."/>
        </authorList>
    </citation>
    <scope>NUCLEOTIDE SEQUENCE [LARGE SCALE GENOMIC DNA]</scope>
    <source>
        <strain evidence="13 14">H1</strain>
    </source>
</reference>
<keyword evidence="4 11" id="KW-0662">Pyridine nucleotide biosynthesis</keyword>
<dbReference type="NCBIfam" id="NF000839">
    <property type="entry name" value="PRK00071.1-1"/>
    <property type="match status" value="1"/>
</dbReference>